<accession>G3AQX8</accession>
<dbReference type="GO" id="GO:0005759">
    <property type="term" value="C:mitochondrial matrix"/>
    <property type="evidence" value="ECO:0007669"/>
    <property type="project" value="UniProtKB-SubCell"/>
</dbReference>
<comment type="function">
    <text evidence="8">Assembly factor required for Rieske Fe-S protein RIP1 incorporation into the cytochrome b-c1 (CIII) complex. Functions as a chaperone, binding to this subunit within the mitochondrial matrix and stabilizing it prior to its translocation and insertion into the late CIII dimeric intermediate within the mitochondrial inner membrane. Modulates the mitochondrial matrix zinc pool.</text>
</comment>
<dbReference type="InterPro" id="IPR045298">
    <property type="entry name" value="Complex1_LYR_LYRM7"/>
</dbReference>
<dbReference type="Proteomes" id="UP000000709">
    <property type="component" value="Unassembled WGS sequence"/>
</dbReference>
<evidence type="ECO:0000256" key="7">
    <source>
        <dbReference type="ARBA" id="ARBA00023186"/>
    </source>
</evidence>
<reference evidence="10 11" key="1">
    <citation type="journal article" date="2011" name="Proc. Natl. Acad. Sci. U.S.A.">
        <title>Comparative genomics of xylose-fermenting fungi for enhanced biofuel production.</title>
        <authorList>
            <person name="Wohlbach D.J."/>
            <person name="Kuo A."/>
            <person name="Sato T.K."/>
            <person name="Potts K.M."/>
            <person name="Salamov A.A."/>
            <person name="LaButti K.M."/>
            <person name="Sun H."/>
            <person name="Clum A."/>
            <person name="Pangilinan J.L."/>
            <person name="Lindquist E.A."/>
            <person name="Lucas S."/>
            <person name="Lapidus A."/>
            <person name="Jin M."/>
            <person name="Gunawan C."/>
            <person name="Balan V."/>
            <person name="Dale B.E."/>
            <person name="Jeffries T.W."/>
            <person name="Zinkel R."/>
            <person name="Barry K.W."/>
            <person name="Grigoriev I.V."/>
            <person name="Gasch A.P."/>
        </authorList>
    </citation>
    <scope>NUCLEOTIDE SEQUENCE [LARGE SCALE GENOMIC DNA]</scope>
    <source>
        <strain evidence="11">NRRL Y-27907 / 11-Y1</strain>
    </source>
</reference>
<dbReference type="eggNOG" id="ENOG502S6EF">
    <property type="taxonomic scope" value="Eukaryota"/>
</dbReference>
<sequence>MSSALKAYREALRATRVVFQRDLPRLMAARTEIKTQIKNKANLTDETERLEAINHLEEVTKFLRHNIVQGEVQNNGNVHLNFREETELGDNETIKQGKSEMGSLSGKKGNRIKKN</sequence>
<dbReference type="GeneID" id="18870271"/>
<comment type="subcellular location">
    <subcellularLocation>
        <location evidence="1">Mitochondrion matrix</location>
    </subcellularLocation>
</comment>
<evidence type="ECO:0000256" key="5">
    <source>
        <dbReference type="ARBA" id="ARBA00022946"/>
    </source>
</evidence>
<organism evidence="11">
    <name type="scientific">Spathaspora passalidarum (strain NRRL Y-27907 / 11-Y1)</name>
    <dbReference type="NCBI Taxonomy" id="619300"/>
    <lineage>
        <taxon>Eukaryota</taxon>
        <taxon>Fungi</taxon>
        <taxon>Dikarya</taxon>
        <taxon>Ascomycota</taxon>
        <taxon>Saccharomycotina</taxon>
        <taxon>Pichiomycetes</taxon>
        <taxon>Debaryomycetaceae</taxon>
        <taxon>Spathaspora</taxon>
    </lineage>
</organism>
<feature type="compositionally biased region" description="Basic and acidic residues" evidence="9">
    <location>
        <begin position="83"/>
        <end position="98"/>
    </location>
</feature>
<keyword evidence="6" id="KW-0496">Mitochondrion</keyword>
<dbReference type="CDD" id="cd20267">
    <property type="entry name" value="Complex1_LYR_LYRM7"/>
    <property type="match status" value="1"/>
</dbReference>
<dbReference type="GO" id="GO:0034551">
    <property type="term" value="P:mitochondrial respiratory chain complex III assembly"/>
    <property type="evidence" value="ECO:0007669"/>
    <property type="project" value="InterPro"/>
</dbReference>
<keyword evidence="7" id="KW-0143">Chaperone</keyword>
<keyword evidence="11" id="KW-1185">Reference proteome</keyword>
<evidence type="ECO:0000256" key="8">
    <source>
        <dbReference type="ARBA" id="ARBA00025268"/>
    </source>
</evidence>
<evidence type="ECO:0000256" key="9">
    <source>
        <dbReference type="SAM" id="MobiDB-lite"/>
    </source>
</evidence>
<comment type="similarity">
    <text evidence="2">Belongs to the complex I LYR family. MZM1 subfamily.</text>
</comment>
<evidence type="ECO:0000256" key="1">
    <source>
        <dbReference type="ARBA" id="ARBA00004305"/>
    </source>
</evidence>
<dbReference type="AlphaFoldDB" id="G3AQX8"/>
<dbReference type="InParanoid" id="G3AQX8"/>
<proteinExistence type="inferred from homology"/>
<feature type="region of interest" description="Disordered" evidence="9">
    <location>
        <begin position="83"/>
        <end position="115"/>
    </location>
</feature>
<evidence type="ECO:0000256" key="3">
    <source>
        <dbReference type="ARBA" id="ARBA00011589"/>
    </source>
</evidence>
<dbReference type="KEGG" id="spaa:SPAPADRAFT_140167"/>
<dbReference type="STRING" id="619300.G3AQX8"/>
<evidence type="ECO:0000313" key="11">
    <source>
        <dbReference type="Proteomes" id="UP000000709"/>
    </source>
</evidence>
<dbReference type="HOGENOM" id="CLU_147114_2_2_1"/>
<dbReference type="OrthoDB" id="529194at2759"/>
<comment type="subunit">
    <text evidence="3">Interacts with RIP1.</text>
</comment>
<protein>
    <recommendedName>
        <fullName evidence="4">Mitochondrial zinc maintenance protein 1, mitochondrial</fullName>
    </recommendedName>
</protein>
<keyword evidence="5" id="KW-0809">Transit peptide</keyword>
<evidence type="ECO:0000256" key="2">
    <source>
        <dbReference type="ARBA" id="ARBA00009949"/>
    </source>
</evidence>
<dbReference type="RefSeq" id="XP_007375985.1">
    <property type="nucleotide sequence ID" value="XM_007375923.1"/>
</dbReference>
<dbReference type="GO" id="GO:0044183">
    <property type="term" value="F:protein folding chaperone"/>
    <property type="evidence" value="ECO:0007669"/>
    <property type="project" value="TreeGrafter"/>
</dbReference>
<gene>
    <name evidence="10" type="ORF">SPAPADRAFT_140167</name>
</gene>
<dbReference type="PANTHER" id="PTHR46749:SF1">
    <property type="entry name" value="COMPLEX III ASSEMBLY FACTOR LYRM7"/>
    <property type="match status" value="1"/>
</dbReference>
<evidence type="ECO:0000313" key="10">
    <source>
        <dbReference type="EMBL" id="EGW31207.1"/>
    </source>
</evidence>
<name>G3AQX8_SPAPN</name>
<dbReference type="FunCoup" id="G3AQX8">
    <property type="interactions" value="15"/>
</dbReference>
<dbReference type="OMA" id="KYKLRIH"/>
<evidence type="ECO:0000256" key="4">
    <source>
        <dbReference type="ARBA" id="ARBA00015108"/>
    </source>
</evidence>
<dbReference type="EMBL" id="GL996503">
    <property type="protein sequence ID" value="EGW31207.1"/>
    <property type="molecule type" value="Genomic_DNA"/>
</dbReference>
<dbReference type="InterPro" id="IPR050435">
    <property type="entry name" value="MZM1/LYRM7"/>
</dbReference>
<dbReference type="PANTHER" id="PTHR46749">
    <property type="entry name" value="COMPLEX III ASSEMBLY FACTOR LYRM7"/>
    <property type="match status" value="1"/>
</dbReference>
<evidence type="ECO:0000256" key="6">
    <source>
        <dbReference type="ARBA" id="ARBA00023128"/>
    </source>
</evidence>